<dbReference type="OrthoDB" id="1117410at2"/>
<organism evidence="3 4">
    <name type="scientific">Flavisolibacter ginsenosidimutans</name>
    <dbReference type="NCBI Taxonomy" id="661481"/>
    <lineage>
        <taxon>Bacteria</taxon>
        <taxon>Pseudomonadati</taxon>
        <taxon>Bacteroidota</taxon>
        <taxon>Chitinophagia</taxon>
        <taxon>Chitinophagales</taxon>
        <taxon>Chitinophagaceae</taxon>
        <taxon>Flavisolibacter</taxon>
    </lineage>
</organism>
<dbReference type="KEGG" id="fgg:FSB75_06355"/>
<feature type="domain" description="DUF5777" evidence="2">
    <location>
        <begin position="57"/>
        <end position="340"/>
    </location>
</feature>
<accession>A0A5B8UGA6</accession>
<dbReference type="RefSeq" id="WP_146784433.1">
    <property type="nucleotide sequence ID" value="NZ_BAABIO010000002.1"/>
</dbReference>
<dbReference type="InterPro" id="IPR045916">
    <property type="entry name" value="DUF5777"/>
</dbReference>
<evidence type="ECO:0000259" key="2">
    <source>
        <dbReference type="Pfam" id="PF19089"/>
    </source>
</evidence>
<evidence type="ECO:0000313" key="3">
    <source>
        <dbReference type="EMBL" id="QEC55538.1"/>
    </source>
</evidence>
<feature type="chain" id="PRO_5022725693" description="DUF5777 domain-containing protein" evidence="1">
    <location>
        <begin position="30"/>
        <end position="342"/>
    </location>
</feature>
<keyword evidence="1" id="KW-0732">Signal</keyword>
<dbReference type="Pfam" id="PF19089">
    <property type="entry name" value="DUF5777"/>
    <property type="match status" value="1"/>
</dbReference>
<dbReference type="Proteomes" id="UP000321204">
    <property type="component" value="Chromosome"/>
</dbReference>
<name>A0A5B8UGA6_9BACT</name>
<reference evidence="3 4" key="1">
    <citation type="journal article" date="2015" name="Int. J. Syst. Evol. Microbiol.">
        <title>Flavisolibacter ginsenosidimutans sp. nov., with ginsenoside-converting activity isolated from soil used for cultivating ginseng.</title>
        <authorList>
            <person name="Zhao Y."/>
            <person name="Liu Q."/>
            <person name="Kang M.S."/>
            <person name="Jin F."/>
            <person name="Yu H."/>
            <person name="Im W.T."/>
        </authorList>
    </citation>
    <scope>NUCLEOTIDE SEQUENCE [LARGE SCALE GENOMIC DNA]</scope>
    <source>
        <strain evidence="3 4">Gsoil 636</strain>
    </source>
</reference>
<gene>
    <name evidence="3" type="ORF">FSB75_06355</name>
</gene>
<evidence type="ECO:0000256" key="1">
    <source>
        <dbReference type="SAM" id="SignalP"/>
    </source>
</evidence>
<proteinExistence type="predicted"/>
<feature type="signal peptide" evidence="1">
    <location>
        <begin position="1"/>
        <end position="29"/>
    </location>
</feature>
<protein>
    <recommendedName>
        <fullName evidence="2">DUF5777 domain-containing protein</fullName>
    </recommendedName>
</protein>
<dbReference type="EMBL" id="CP042433">
    <property type="protein sequence ID" value="QEC55538.1"/>
    <property type="molecule type" value="Genomic_DNA"/>
</dbReference>
<sequence>MKLQFIHKTNVSRAALFFLSICLVCGVQAQTDSTTAQSSAAAEAPAVIKPKPVKNTFNSVWIIDNQTVMVPVKKTFEMDIMHRFGTVGKGYENFWGLFAPSNIRLGFNYSPLNKLYVGFGITKDNMLWDFNAKYAIIKQTNGLYPVSVTYYTNAAYDSRKDPDNSLFRTEALKEKGDFLAKRLGASPDRFKFFHQLIIARKITEKLSIQVAPSVTHQNAVNGYYKYVDSATKVVAGQMKHDHFAIAFSGRYKLTTVTNIIVNYDQPLTKHVVNNPAPNISLGFEFTTSNHAFQVFMGNYSYLNPARNNLENQNSMWTGKAFHSPITIKQFLIGFNVTRLWNY</sequence>
<evidence type="ECO:0000313" key="4">
    <source>
        <dbReference type="Proteomes" id="UP000321204"/>
    </source>
</evidence>
<keyword evidence="4" id="KW-1185">Reference proteome</keyword>
<dbReference type="AlphaFoldDB" id="A0A5B8UGA6"/>